<dbReference type="PANTHER" id="PTHR47506:SF3">
    <property type="entry name" value="HTH-TYPE TRANSCRIPTIONAL REGULATOR LMRA"/>
    <property type="match status" value="1"/>
</dbReference>
<dbReference type="InterPro" id="IPR009057">
    <property type="entry name" value="Homeodomain-like_sf"/>
</dbReference>
<feature type="domain" description="HTH tetR-type" evidence="5">
    <location>
        <begin position="1"/>
        <end position="61"/>
    </location>
</feature>
<protein>
    <recommendedName>
        <fullName evidence="5">HTH tetR-type domain-containing protein</fullName>
    </recommendedName>
</protein>
<evidence type="ECO:0000259" key="5">
    <source>
        <dbReference type="PROSITE" id="PS50977"/>
    </source>
</evidence>
<evidence type="ECO:0000313" key="6">
    <source>
        <dbReference type="EMBL" id="CAB3770771.1"/>
    </source>
</evidence>
<organism evidence="6 7">
    <name type="scientific">Paraburkholderia solisilvae</name>
    <dbReference type="NCBI Taxonomy" id="624376"/>
    <lineage>
        <taxon>Bacteria</taxon>
        <taxon>Pseudomonadati</taxon>
        <taxon>Pseudomonadota</taxon>
        <taxon>Betaproteobacteria</taxon>
        <taxon>Burkholderiales</taxon>
        <taxon>Burkholderiaceae</taxon>
        <taxon>Paraburkholderia</taxon>
    </lineage>
</organism>
<evidence type="ECO:0000256" key="4">
    <source>
        <dbReference type="PROSITE-ProRule" id="PRU00335"/>
    </source>
</evidence>
<keyword evidence="3" id="KW-0804">Transcription</keyword>
<evidence type="ECO:0000256" key="2">
    <source>
        <dbReference type="ARBA" id="ARBA00023125"/>
    </source>
</evidence>
<dbReference type="PROSITE" id="PS50977">
    <property type="entry name" value="HTH_TETR_2"/>
    <property type="match status" value="1"/>
</dbReference>
<dbReference type="InterPro" id="IPR036271">
    <property type="entry name" value="Tet_transcr_reg_TetR-rel_C_sf"/>
</dbReference>
<dbReference type="PANTHER" id="PTHR47506">
    <property type="entry name" value="TRANSCRIPTIONAL REGULATORY PROTEIN"/>
    <property type="match status" value="1"/>
</dbReference>
<dbReference type="Pfam" id="PF00440">
    <property type="entry name" value="TetR_N"/>
    <property type="match status" value="1"/>
</dbReference>
<evidence type="ECO:0000256" key="1">
    <source>
        <dbReference type="ARBA" id="ARBA00023015"/>
    </source>
</evidence>
<keyword evidence="2 4" id="KW-0238">DNA-binding</keyword>
<dbReference type="RefSeq" id="WP_175114994.1">
    <property type="nucleotide sequence ID" value="NZ_CADIKF010000073.1"/>
</dbReference>
<proteinExistence type="predicted"/>
<dbReference type="SUPFAM" id="SSF46689">
    <property type="entry name" value="Homeodomain-like"/>
    <property type="match status" value="1"/>
</dbReference>
<keyword evidence="1" id="KW-0805">Transcription regulation</keyword>
<sequence length="193" mass="21653">MGRREDIIEATKDLLWEKGYEATSPRDIQMKSHAGQGSFYHHFPSKQALARAAIVEIVDERISDFETAMARDGRFKDRLLTYVEQNTRPLSGCRVGRLVWDSAIQDEALRLPLSRYFDHLETRIQTILKGEAAANRVRLTMPAAQIALMIITAVQGSFAVSRAMNRSRAEDTRAALFACLDLAIVECGVQRAA</sequence>
<dbReference type="InterPro" id="IPR001647">
    <property type="entry name" value="HTH_TetR"/>
</dbReference>
<name>A0A6J5EZB1_9BURK</name>
<dbReference type="Proteomes" id="UP000494329">
    <property type="component" value="Unassembled WGS sequence"/>
</dbReference>
<dbReference type="GO" id="GO:0003677">
    <property type="term" value="F:DNA binding"/>
    <property type="evidence" value="ECO:0007669"/>
    <property type="project" value="UniProtKB-UniRule"/>
</dbReference>
<keyword evidence="7" id="KW-1185">Reference proteome</keyword>
<reference evidence="6 7" key="1">
    <citation type="submission" date="2020-04" db="EMBL/GenBank/DDBJ databases">
        <authorList>
            <person name="De Canck E."/>
        </authorList>
    </citation>
    <scope>NUCLEOTIDE SEQUENCE [LARGE SCALE GENOMIC DNA]</scope>
    <source>
        <strain evidence="6 7">LMG 29739</strain>
    </source>
</reference>
<dbReference type="SUPFAM" id="SSF48498">
    <property type="entry name" value="Tetracyclin repressor-like, C-terminal domain"/>
    <property type="match status" value="1"/>
</dbReference>
<feature type="DNA-binding region" description="H-T-H motif" evidence="4">
    <location>
        <begin position="24"/>
        <end position="43"/>
    </location>
</feature>
<accession>A0A6J5EZB1</accession>
<gene>
    <name evidence="6" type="ORF">LMG29739_05869</name>
</gene>
<dbReference type="Gene3D" id="1.10.357.10">
    <property type="entry name" value="Tetracycline Repressor, domain 2"/>
    <property type="match status" value="1"/>
</dbReference>
<evidence type="ECO:0000313" key="7">
    <source>
        <dbReference type="Proteomes" id="UP000494329"/>
    </source>
</evidence>
<dbReference type="AlphaFoldDB" id="A0A6J5EZB1"/>
<dbReference type="PRINTS" id="PR00455">
    <property type="entry name" value="HTHTETR"/>
</dbReference>
<evidence type="ECO:0000256" key="3">
    <source>
        <dbReference type="ARBA" id="ARBA00023163"/>
    </source>
</evidence>
<dbReference type="EMBL" id="CADIKF010000073">
    <property type="protein sequence ID" value="CAB3770771.1"/>
    <property type="molecule type" value="Genomic_DNA"/>
</dbReference>